<dbReference type="OrthoDB" id="25688at10239"/>
<name>A0A0B5A160_9ABAC</name>
<gene>
    <name evidence="1" type="primary">ORF-35</name>
</gene>
<reference evidence="1 2" key="2">
    <citation type="journal article" date="2015" name="BMC Genomics">
        <title>The genome sequence of Pseudoplusia includens single nucleopolyhedrovirus and an analysis of p26 gene evolution in the baculoviruses.</title>
        <authorList>
            <person name="Craveiro S.R."/>
            <person name="Inglis P.W."/>
            <person name="Togawa R.C."/>
            <person name="Grynberg P."/>
            <person name="Melo F.L."/>
            <person name="Ribeiro Z.M.A."/>
            <person name="Ribeiro B.M."/>
            <person name="Bao S.N."/>
            <person name="Castro M.E.B."/>
        </authorList>
    </citation>
    <scope>NUCLEOTIDE SEQUENCE [LARGE SCALE GENOMIC DNA]</scope>
</reference>
<reference evidence="1 2" key="1">
    <citation type="journal article" date="2013" name="J. Invertebr. Pathol.">
        <title>Pseudoplusia includens single nucleopolyhedrovirus: genetic diversity, phylogeny and hypervariability of the pif-2 gene.</title>
        <authorList>
            <person name="Craveiro S.R."/>
            <person name="Melo F.L."/>
            <person name="Ribeiro Z.M."/>
            <person name="Ribeiro B.M."/>
            <person name="Bao S.N."/>
            <person name="Inglis P.W."/>
            <person name="Castro M.E."/>
        </authorList>
    </citation>
    <scope>NUCLEOTIDE SEQUENCE [LARGE SCALE GENOMIC DNA]</scope>
</reference>
<proteinExistence type="predicted"/>
<protein>
    <submittedName>
        <fullName evidence="1">Uncharacterized protein</fullName>
    </submittedName>
</protein>
<evidence type="ECO:0000313" key="1">
    <source>
        <dbReference type="EMBL" id="AJD80725.1"/>
    </source>
</evidence>
<keyword evidence="2" id="KW-1185">Reference proteome</keyword>
<organism evidence="1 2">
    <name type="scientific">Pseudoplusia includens SNPV IE</name>
    <dbReference type="NCBI Taxonomy" id="1592335"/>
    <lineage>
        <taxon>Viruses</taxon>
        <taxon>Viruses incertae sedis</taxon>
        <taxon>Naldaviricetes</taxon>
        <taxon>Lefavirales</taxon>
        <taxon>Baculoviridae</taxon>
        <taxon>Alphabaculovirus</taxon>
        <taxon>Alphabaculovirus chrincludentis</taxon>
        <taxon>Alphabaculovirus alterchrincludentis</taxon>
    </lineage>
</organism>
<sequence length="251" mass="29238">MNQSKMFNFSNMEEALMSPVVHSGFQELDIIGKIENTEPQALREIRRLHSKGIYGMLAGGYVAFLLGLTDKYTDVDYFCEDIDRLYEHVSANSAEYTDKKCFKNGLPVTFEKLNFFVVDHKNSKLQVIAKRNTNNLSGYSYYADCLRSFDLPICKKAIFLSPIEKEYNEEVEYTNDSLRFIMQSVTKIKRSEQFLKSSRAVARQEKYNARLIHHGSPGTLKEICQDSVIYHSGRKQDYIDYDYNYNNNNYY</sequence>
<dbReference type="RefSeq" id="YP_009116948.1">
    <property type="nucleotide sequence ID" value="NC_026268.1"/>
</dbReference>
<dbReference type="EMBL" id="KJ631622">
    <property type="protein sequence ID" value="AJD80725.1"/>
    <property type="molecule type" value="Genomic_DNA"/>
</dbReference>
<evidence type="ECO:0000313" key="2">
    <source>
        <dbReference type="Proteomes" id="UP000203835"/>
    </source>
</evidence>
<dbReference type="KEGG" id="vg:22974402"/>
<dbReference type="Proteomes" id="UP000203835">
    <property type="component" value="Segment"/>
</dbReference>
<accession>A0A0B5A160</accession>
<dbReference type="GeneID" id="22974402"/>